<feature type="transmembrane region" description="Helical" evidence="7">
    <location>
        <begin position="250"/>
        <end position="272"/>
    </location>
</feature>
<dbReference type="OrthoDB" id="9785836at2"/>
<dbReference type="InterPro" id="IPR035906">
    <property type="entry name" value="MetI-like_sf"/>
</dbReference>
<feature type="domain" description="ABC transmembrane type-1" evidence="8">
    <location>
        <begin position="159"/>
        <end position="376"/>
    </location>
</feature>
<feature type="transmembrane region" description="Helical" evidence="7">
    <location>
        <begin position="293"/>
        <end position="311"/>
    </location>
</feature>
<dbReference type="Proteomes" id="UP000295636">
    <property type="component" value="Unassembled WGS sequence"/>
</dbReference>
<dbReference type="CDD" id="cd06261">
    <property type="entry name" value="TM_PBP2"/>
    <property type="match status" value="1"/>
</dbReference>
<dbReference type="Gene3D" id="1.10.3720.10">
    <property type="entry name" value="MetI-like"/>
    <property type="match status" value="1"/>
</dbReference>
<evidence type="ECO:0000313" key="10">
    <source>
        <dbReference type="Proteomes" id="UP000295636"/>
    </source>
</evidence>
<keyword evidence="10" id="KW-1185">Reference proteome</keyword>
<keyword evidence="2 7" id="KW-0813">Transport</keyword>
<dbReference type="SUPFAM" id="SSF161098">
    <property type="entry name" value="MetI-like"/>
    <property type="match status" value="1"/>
</dbReference>
<keyword evidence="4 7" id="KW-0812">Transmembrane</keyword>
<comment type="subcellular location">
    <subcellularLocation>
        <location evidence="1 7">Cell membrane</location>
        <topology evidence="1 7">Multi-pass membrane protein</topology>
    </subcellularLocation>
</comment>
<dbReference type="PANTHER" id="PTHR43227">
    <property type="entry name" value="BLL4140 PROTEIN"/>
    <property type="match status" value="1"/>
</dbReference>
<accession>A0A4R5KGD3</accession>
<evidence type="ECO:0000256" key="3">
    <source>
        <dbReference type="ARBA" id="ARBA00022475"/>
    </source>
</evidence>
<dbReference type="GO" id="GO:0005886">
    <property type="term" value="C:plasma membrane"/>
    <property type="evidence" value="ECO:0007669"/>
    <property type="project" value="UniProtKB-SubCell"/>
</dbReference>
<feature type="transmembrane region" description="Helical" evidence="7">
    <location>
        <begin position="163"/>
        <end position="187"/>
    </location>
</feature>
<dbReference type="InterPro" id="IPR000515">
    <property type="entry name" value="MetI-like"/>
</dbReference>
<feature type="transmembrane region" description="Helical" evidence="7">
    <location>
        <begin position="355"/>
        <end position="376"/>
    </location>
</feature>
<feature type="transmembrane region" description="Helical" evidence="7">
    <location>
        <begin position="98"/>
        <end position="117"/>
    </location>
</feature>
<evidence type="ECO:0000313" key="9">
    <source>
        <dbReference type="EMBL" id="TDF93290.1"/>
    </source>
</evidence>
<organism evidence="9 10">
    <name type="scientific">Paenibacillus piri</name>
    <dbReference type="NCBI Taxonomy" id="2547395"/>
    <lineage>
        <taxon>Bacteria</taxon>
        <taxon>Bacillati</taxon>
        <taxon>Bacillota</taxon>
        <taxon>Bacilli</taxon>
        <taxon>Bacillales</taxon>
        <taxon>Paenibacillaceae</taxon>
        <taxon>Paenibacillus</taxon>
    </lineage>
</organism>
<evidence type="ECO:0000259" key="8">
    <source>
        <dbReference type="PROSITE" id="PS50928"/>
    </source>
</evidence>
<comment type="caution">
    <text evidence="9">The sequence shown here is derived from an EMBL/GenBank/DDBJ whole genome shotgun (WGS) entry which is preliminary data.</text>
</comment>
<evidence type="ECO:0000256" key="4">
    <source>
        <dbReference type="ARBA" id="ARBA00022692"/>
    </source>
</evidence>
<evidence type="ECO:0000256" key="5">
    <source>
        <dbReference type="ARBA" id="ARBA00022989"/>
    </source>
</evidence>
<keyword evidence="6 7" id="KW-0472">Membrane</keyword>
<sequence>MNDCTLPILNAAHASVTFHIYSRPAESYSYVEADRERGHCIAGFGKSGVDIRLSSESEEAYSRGGEHLEALKQASGIESKVKVKTRSRTPITKIRKVWRLYVLIALPVLYIIIFKYVPMYGAQIAFKDFIVTKGISGSDWVGFKHFVRFFNSYEFWRIMNNTIILSVYSLVAGFPFPILLALCLNYVKNQFFKKSVQMITYAPHFISVVVMVGIILELLDPRNGIVNTVIKGLGFAPVSFMGTPEYFKSIYVWSGIWQSVGFSCIIYLAALASIDPSLHEAAVVDGANKVQRMWHIDLPGIMPIAIIMLIMNTGHMLDIGFEKVLLMQNPLNIRTSEVIDTYVYKVGLASQAMNYSYSSAIGLFKSVINLILLLLVNKIAQKTKQASLW</sequence>
<dbReference type="Pfam" id="PF00528">
    <property type="entry name" value="BPD_transp_1"/>
    <property type="match status" value="1"/>
</dbReference>
<dbReference type="AlphaFoldDB" id="A0A4R5KGD3"/>
<evidence type="ECO:0000256" key="6">
    <source>
        <dbReference type="ARBA" id="ARBA00023136"/>
    </source>
</evidence>
<reference evidence="9 10" key="1">
    <citation type="submission" date="2019-03" db="EMBL/GenBank/DDBJ databases">
        <title>This is whole genome sequence of Paenibacillus sp MS74 strain.</title>
        <authorList>
            <person name="Trinh H.N."/>
        </authorList>
    </citation>
    <scope>NUCLEOTIDE SEQUENCE [LARGE SCALE GENOMIC DNA]</scope>
    <source>
        <strain evidence="9 10">MS74</strain>
    </source>
</reference>
<dbReference type="EMBL" id="SMRT01000017">
    <property type="protein sequence ID" value="TDF93290.1"/>
    <property type="molecule type" value="Genomic_DNA"/>
</dbReference>
<evidence type="ECO:0000256" key="2">
    <source>
        <dbReference type="ARBA" id="ARBA00022448"/>
    </source>
</evidence>
<dbReference type="InterPro" id="IPR050809">
    <property type="entry name" value="UgpAE/MalFG_permease"/>
</dbReference>
<name>A0A4R5KGD3_9BACL</name>
<gene>
    <name evidence="9" type="ORF">E1757_27835</name>
</gene>
<dbReference type="GO" id="GO:0055085">
    <property type="term" value="P:transmembrane transport"/>
    <property type="evidence" value="ECO:0007669"/>
    <property type="project" value="InterPro"/>
</dbReference>
<feature type="transmembrane region" description="Helical" evidence="7">
    <location>
        <begin position="199"/>
        <end position="219"/>
    </location>
</feature>
<protein>
    <submittedName>
        <fullName evidence="9">Sugar ABC transporter permease</fullName>
    </submittedName>
</protein>
<keyword evidence="5 7" id="KW-1133">Transmembrane helix</keyword>
<dbReference type="PROSITE" id="PS50928">
    <property type="entry name" value="ABC_TM1"/>
    <property type="match status" value="1"/>
</dbReference>
<dbReference type="PANTHER" id="PTHR43227:SF11">
    <property type="entry name" value="BLL4140 PROTEIN"/>
    <property type="match status" value="1"/>
</dbReference>
<evidence type="ECO:0000256" key="7">
    <source>
        <dbReference type="RuleBase" id="RU363032"/>
    </source>
</evidence>
<comment type="similarity">
    <text evidence="7">Belongs to the binding-protein-dependent transport system permease family.</text>
</comment>
<evidence type="ECO:0000256" key="1">
    <source>
        <dbReference type="ARBA" id="ARBA00004651"/>
    </source>
</evidence>
<proteinExistence type="inferred from homology"/>
<keyword evidence="3" id="KW-1003">Cell membrane</keyword>